<feature type="domain" description="Minor capsid protein P8 central region" evidence="2">
    <location>
        <begin position="59"/>
        <end position="174"/>
    </location>
</feature>
<sequence>MNTNKTGNRNTNTNNGLNNGKANGRVDILNPPDIAQLFQMYDKIPANQCTTFRNATIGQWDETQLSTAYFSKENIQILQNGIRAGVYKMSNGQYTIGPQDCDSLKIIMRAVFLQYSANLEQNIAGQIQQLNQMVLDYAVPKVYGEAQGYVKYLHDASTLVVPLAAPVCDSQFDKRNYKMPKWF</sequence>
<protein>
    <recommendedName>
        <fullName evidence="2">Minor capsid protein P8 central region domain-containing protein</fullName>
    </recommendedName>
</protein>
<proteinExistence type="predicted"/>
<dbReference type="InterPro" id="IPR043916">
    <property type="entry name" value="P8_CR"/>
</dbReference>
<dbReference type="AlphaFoldDB" id="A0A6C0I796"/>
<evidence type="ECO:0000259" key="2">
    <source>
        <dbReference type="Pfam" id="PF19065"/>
    </source>
</evidence>
<accession>A0A6C0I796</accession>
<feature type="region of interest" description="Disordered" evidence="1">
    <location>
        <begin position="1"/>
        <end position="24"/>
    </location>
</feature>
<evidence type="ECO:0000313" key="3">
    <source>
        <dbReference type="EMBL" id="QHT88659.1"/>
    </source>
</evidence>
<dbReference type="EMBL" id="MN740120">
    <property type="protein sequence ID" value="QHT88659.1"/>
    <property type="molecule type" value="Genomic_DNA"/>
</dbReference>
<organism evidence="3">
    <name type="scientific">viral metagenome</name>
    <dbReference type="NCBI Taxonomy" id="1070528"/>
    <lineage>
        <taxon>unclassified sequences</taxon>
        <taxon>metagenomes</taxon>
        <taxon>organismal metagenomes</taxon>
    </lineage>
</organism>
<evidence type="ECO:0000256" key="1">
    <source>
        <dbReference type="SAM" id="MobiDB-lite"/>
    </source>
</evidence>
<reference evidence="3" key="1">
    <citation type="journal article" date="2020" name="Nature">
        <title>Giant virus diversity and host interactions through global metagenomics.</title>
        <authorList>
            <person name="Schulz F."/>
            <person name="Roux S."/>
            <person name="Paez-Espino D."/>
            <person name="Jungbluth S."/>
            <person name="Walsh D.A."/>
            <person name="Denef V.J."/>
            <person name="McMahon K.D."/>
            <person name="Konstantinidis K.T."/>
            <person name="Eloe-Fadrosh E.A."/>
            <person name="Kyrpides N.C."/>
            <person name="Woyke T."/>
        </authorList>
    </citation>
    <scope>NUCLEOTIDE SEQUENCE</scope>
    <source>
        <strain evidence="3">GVMAG-M-3300023184-51</strain>
    </source>
</reference>
<name>A0A6C0I796_9ZZZZ</name>
<dbReference type="Pfam" id="PF19065">
    <property type="entry name" value="P8_CR"/>
    <property type="match status" value="1"/>
</dbReference>